<name>A0ABQ2V1B6_9ACTN</name>
<gene>
    <name evidence="2" type="ORF">GCM10010211_24130</name>
</gene>
<dbReference type="EMBL" id="BMRP01000006">
    <property type="protein sequence ID" value="GGU58352.1"/>
    <property type="molecule type" value="Genomic_DNA"/>
</dbReference>
<protein>
    <submittedName>
        <fullName evidence="2">Uncharacterized protein</fullName>
    </submittedName>
</protein>
<evidence type="ECO:0000256" key="1">
    <source>
        <dbReference type="SAM" id="MobiDB-lite"/>
    </source>
</evidence>
<feature type="region of interest" description="Disordered" evidence="1">
    <location>
        <begin position="1"/>
        <end position="62"/>
    </location>
</feature>
<proteinExistence type="predicted"/>
<keyword evidence="3" id="KW-1185">Reference proteome</keyword>
<dbReference type="Proteomes" id="UP000654471">
    <property type="component" value="Unassembled WGS sequence"/>
</dbReference>
<evidence type="ECO:0000313" key="3">
    <source>
        <dbReference type="Proteomes" id="UP000654471"/>
    </source>
</evidence>
<accession>A0ABQ2V1B6</accession>
<reference evidence="3" key="1">
    <citation type="journal article" date="2019" name="Int. J. Syst. Evol. Microbiol.">
        <title>The Global Catalogue of Microorganisms (GCM) 10K type strain sequencing project: providing services to taxonomists for standard genome sequencing and annotation.</title>
        <authorList>
            <consortium name="The Broad Institute Genomics Platform"/>
            <consortium name="The Broad Institute Genome Sequencing Center for Infectious Disease"/>
            <person name="Wu L."/>
            <person name="Ma J."/>
        </authorList>
    </citation>
    <scope>NUCLEOTIDE SEQUENCE [LARGE SCALE GENOMIC DNA]</scope>
    <source>
        <strain evidence="3">JCM 3399</strain>
    </source>
</reference>
<sequence>MGDCGGGPSEAPAVGAARHRPTAPAPGATAPQTRKPASPQARKPAKGLPRHAADDTCAAHLP</sequence>
<evidence type="ECO:0000313" key="2">
    <source>
        <dbReference type="EMBL" id="GGU58352.1"/>
    </source>
</evidence>
<organism evidence="2 3">
    <name type="scientific">Streptomyces albospinus</name>
    <dbReference type="NCBI Taxonomy" id="285515"/>
    <lineage>
        <taxon>Bacteria</taxon>
        <taxon>Bacillati</taxon>
        <taxon>Actinomycetota</taxon>
        <taxon>Actinomycetes</taxon>
        <taxon>Kitasatosporales</taxon>
        <taxon>Streptomycetaceae</taxon>
        <taxon>Streptomyces</taxon>
    </lineage>
</organism>
<comment type="caution">
    <text evidence="2">The sequence shown here is derived from an EMBL/GenBank/DDBJ whole genome shotgun (WGS) entry which is preliminary data.</text>
</comment>